<evidence type="ECO:0000313" key="1">
    <source>
        <dbReference type="EMBL" id="RAK98698.1"/>
    </source>
</evidence>
<dbReference type="STRING" id="1448316.A0A395GUN8"/>
<keyword evidence="2" id="KW-1185">Reference proteome</keyword>
<accession>A0A395GUN8</accession>
<organism evidence="1 2">
    <name type="scientific">Aspergillus ibericus CBS 121593</name>
    <dbReference type="NCBI Taxonomy" id="1448316"/>
    <lineage>
        <taxon>Eukaryota</taxon>
        <taxon>Fungi</taxon>
        <taxon>Dikarya</taxon>
        <taxon>Ascomycota</taxon>
        <taxon>Pezizomycotina</taxon>
        <taxon>Eurotiomycetes</taxon>
        <taxon>Eurotiomycetidae</taxon>
        <taxon>Eurotiales</taxon>
        <taxon>Aspergillaceae</taxon>
        <taxon>Aspergillus</taxon>
        <taxon>Aspergillus subgen. Circumdati</taxon>
    </lineage>
</organism>
<proteinExistence type="predicted"/>
<gene>
    <name evidence="1" type="ORF">BO80DRAFT_151330</name>
</gene>
<dbReference type="VEuPathDB" id="FungiDB:BO80DRAFT_151330"/>
<protein>
    <submittedName>
        <fullName evidence="1">Uncharacterized protein</fullName>
    </submittedName>
</protein>
<name>A0A395GUN8_9EURO</name>
<dbReference type="GeneID" id="37218652"/>
<dbReference type="RefSeq" id="XP_025573026.1">
    <property type="nucleotide sequence ID" value="XM_025713787.1"/>
</dbReference>
<dbReference type="Proteomes" id="UP000249402">
    <property type="component" value="Unassembled WGS sequence"/>
</dbReference>
<dbReference type="OrthoDB" id="5234302at2759"/>
<sequence>MIYDFDLYNHPESFTHVKNELKTLNAQIRIVEGLEHAKARLAATRSRSLESNTLSKCNVFMHYVNKSAAGSNFDLEIRKLNLNELAFCSISFEDRRLKSVIHHFKAANIRTYMTTTRISCLDRPEIFTRLKRLSAESEGKPFQEIYSSVYALHKESLQKGSMQLDEQMDDGTDCDCPYTEALLALTDYSLRDFTRSRT</sequence>
<reference evidence="1 2" key="1">
    <citation type="submission" date="2018-02" db="EMBL/GenBank/DDBJ databases">
        <title>The genomes of Aspergillus section Nigri reveals drivers in fungal speciation.</title>
        <authorList>
            <consortium name="DOE Joint Genome Institute"/>
            <person name="Vesth T.C."/>
            <person name="Nybo J."/>
            <person name="Theobald S."/>
            <person name="Brandl J."/>
            <person name="Frisvad J.C."/>
            <person name="Nielsen K.F."/>
            <person name="Lyhne E.K."/>
            <person name="Kogle M.E."/>
            <person name="Kuo A."/>
            <person name="Riley R."/>
            <person name="Clum A."/>
            <person name="Nolan M."/>
            <person name="Lipzen A."/>
            <person name="Salamov A."/>
            <person name="Henrissat B."/>
            <person name="Wiebenga A."/>
            <person name="De vries R.P."/>
            <person name="Grigoriev I.V."/>
            <person name="Mortensen U.H."/>
            <person name="Andersen M.R."/>
            <person name="Baker S.E."/>
        </authorList>
    </citation>
    <scope>NUCLEOTIDE SEQUENCE [LARGE SCALE GENOMIC DNA]</scope>
    <source>
        <strain evidence="1 2">CBS 121593</strain>
    </source>
</reference>
<evidence type="ECO:0000313" key="2">
    <source>
        <dbReference type="Proteomes" id="UP000249402"/>
    </source>
</evidence>
<dbReference type="EMBL" id="KZ824451">
    <property type="protein sequence ID" value="RAK98698.1"/>
    <property type="molecule type" value="Genomic_DNA"/>
</dbReference>
<dbReference type="AlphaFoldDB" id="A0A395GUN8"/>